<evidence type="ECO:0000256" key="3">
    <source>
        <dbReference type="ARBA" id="ARBA00022475"/>
    </source>
</evidence>
<keyword evidence="7" id="KW-0547">Nucleotide-binding</keyword>
<dbReference type="GO" id="GO:0006811">
    <property type="term" value="P:monoatomic ion transport"/>
    <property type="evidence" value="ECO:0007669"/>
    <property type="project" value="UniProtKB-KW"/>
</dbReference>
<dbReference type="PANTHER" id="PTHR42771">
    <property type="entry name" value="IRON(3+)-HYDROXAMATE IMPORT ATP-BINDING PROTEIN FHUC"/>
    <property type="match status" value="1"/>
</dbReference>
<proteinExistence type="predicted"/>
<evidence type="ECO:0000256" key="2">
    <source>
        <dbReference type="ARBA" id="ARBA00022448"/>
    </source>
</evidence>
<evidence type="ECO:0000256" key="4">
    <source>
        <dbReference type="ARBA" id="ARBA00023065"/>
    </source>
</evidence>
<keyword evidence="3" id="KW-1003">Cell membrane</keyword>
<name>A0A5J4PNA8_9ZZZZ</name>
<comment type="caution">
    <text evidence="7">The sequence shown here is derived from an EMBL/GenBank/DDBJ whole genome shotgun (WGS) entry which is preliminary data.</text>
</comment>
<comment type="subcellular location">
    <subcellularLocation>
        <location evidence="1">Cell membrane</location>
        <topology evidence="1">Peripheral membrane protein</topology>
    </subcellularLocation>
</comment>
<accession>A0A5J4PNA8</accession>
<dbReference type="SUPFAM" id="SSF52540">
    <property type="entry name" value="P-loop containing nucleoside triphosphate hydrolases"/>
    <property type="match status" value="1"/>
</dbReference>
<reference evidence="7" key="1">
    <citation type="submission" date="2019-03" db="EMBL/GenBank/DDBJ databases">
        <title>Single cell metagenomics reveals metabolic interactions within the superorganism composed of flagellate Streblomastix strix and complex community of Bacteroidetes bacteria on its surface.</title>
        <authorList>
            <person name="Treitli S.C."/>
            <person name="Kolisko M."/>
            <person name="Husnik F."/>
            <person name="Keeling P."/>
            <person name="Hampl V."/>
        </authorList>
    </citation>
    <scope>NUCLEOTIDE SEQUENCE</scope>
    <source>
        <strain evidence="7">STM</strain>
    </source>
</reference>
<dbReference type="Gene3D" id="3.40.50.300">
    <property type="entry name" value="P-loop containing nucleotide triphosphate hydrolases"/>
    <property type="match status" value="1"/>
</dbReference>
<dbReference type="GO" id="GO:0005524">
    <property type="term" value="F:ATP binding"/>
    <property type="evidence" value="ECO:0007669"/>
    <property type="project" value="UniProtKB-KW"/>
</dbReference>
<keyword evidence="2" id="KW-0813">Transport</keyword>
<dbReference type="Pfam" id="PF00005">
    <property type="entry name" value="ABC_tran"/>
    <property type="match status" value="1"/>
</dbReference>
<evidence type="ECO:0000256" key="5">
    <source>
        <dbReference type="ARBA" id="ARBA00023136"/>
    </source>
</evidence>
<feature type="non-terminal residue" evidence="7">
    <location>
        <position position="139"/>
    </location>
</feature>
<organism evidence="7">
    <name type="scientific">termite gut metagenome</name>
    <dbReference type="NCBI Taxonomy" id="433724"/>
    <lineage>
        <taxon>unclassified sequences</taxon>
        <taxon>metagenomes</taxon>
        <taxon>organismal metagenomes</taxon>
    </lineage>
</organism>
<feature type="domain" description="ABC transporter" evidence="6">
    <location>
        <begin position="5"/>
        <end position="139"/>
    </location>
</feature>
<dbReference type="InterPro" id="IPR051535">
    <property type="entry name" value="Siderophore_ABC-ATPase"/>
</dbReference>
<keyword evidence="5" id="KW-0472">Membrane</keyword>
<keyword evidence="4" id="KW-0406">Ion transport</keyword>
<protein>
    <submittedName>
        <fullName evidence="7">Iron complex transport system ATP-binding protein</fullName>
    </submittedName>
</protein>
<evidence type="ECO:0000259" key="6">
    <source>
        <dbReference type="Pfam" id="PF00005"/>
    </source>
</evidence>
<dbReference type="InterPro" id="IPR027417">
    <property type="entry name" value="P-loop_NTPase"/>
</dbReference>
<evidence type="ECO:0000256" key="1">
    <source>
        <dbReference type="ARBA" id="ARBA00004202"/>
    </source>
</evidence>
<dbReference type="PANTHER" id="PTHR42771:SF2">
    <property type="entry name" value="IRON(3+)-HYDROXAMATE IMPORT ATP-BINDING PROTEIN FHUC"/>
    <property type="match status" value="1"/>
</dbReference>
<gene>
    <name evidence="7" type="ORF">EZS27_037696</name>
</gene>
<sequence length="139" mass="15217">MVARGITSAIFSGELTCLLGANGVGKSTLLRTLSAFQPKLAGDIIIQGKEIEKYTEKELATVISIVLTEKPDIRNMTVYELISLGRTPYTGFWGTLDEEDKKIVENVVARVKIGNLSHREVHTLSDGDRQKVMIAKALA</sequence>
<dbReference type="AlphaFoldDB" id="A0A5J4PNA8"/>
<dbReference type="GO" id="GO:0005886">
    <property type="term" value="C:plasma membrane"/>
    <property type="evidence" value="ECO:0007669"/>
    <property type="project" value="UniProtKB-SubCell"/>
</dbReference>
<dbReference type="InterPro" id="IPR003439">
    <property type="entry name" value="ABC_transporter-like_ATP-bd"/>
</dbReference>
<dbReference type="GO" id="GO:0016887">
    <property type="term" value="F:ATP hydrolysis activity"/>
    <property type="evidence" value="ECO:0007669"/>
    <property type="project" value="InterPro"/>
</dbReference>
<dbReference type="EMBL" id="SNRY01007093">
    <property type="protein sequence ID" value="KAA6311116.1"/>
    <property type="molecule type" value="Genomic_DNA"/>
</dbReference>
<keyword evidence="7" id="KW-0067">ATP-binding</keyword>
<evidence type="ECO:0000313" key="7">
    <source>
        <dbReference type="EMBL" id="KAA6311116.1"/>
    </source>
</evidence>